<dbReference type="Pfam" id="PF00379">
    <property type="entry name" value="Chitin_bind_4"/>
    <property type="match status" value="1"/>
</dbReference>
<dbReference type="PROSITE" id="PS51155">
    <property type="entry name" value="CHIT_BIND_RR_2"/>
    <property type="match status" value="1"/>
</dbReference>
<keyword evidence="1 3" id="KW-0193">Cuticle</keyword>
<evidence type="ECO:0000256" key="1">
    <source>
        <dbReference type="ARBA" id="ARBA00022460"/>
    </source>
</evidence>
<dbReference type="GO" id="GO:0042302">
    <property type="term" value="F:structural constituent of cuticle"/>
    <property type="evidence" value="ECO:0007669"/>
    <property type="project" value="UniProtKB-UniRule"/>
</dbReference>
<keyword evidence="6" id="KW-1185">Reference proteome</keyword>
<dbReference type="PROSITE" id="PS00233">
    <property type="entry name" value="CHIT_BIND_RR_1"/>
    <property type="match status" value="1"/>
</dbReference>
<sequence length="149" mass="15995">MHRGVNILIVLAAIVAFASAGILGPIAHAPLLAKTVVSAEFDPHPQYEFSYGVHDPITGDSKSQVETRNGDLVQGQYSLNDSDGTKRIVDYSADDINGFNAVVRKVPHVAPAPAPIVAAYAAPLAAHYHHAGYFGHGYGYPYAAYPRYY</sequence>
<keyword evidence="2" id="KW-0677">Repeat</keyword>
<dbReference type="InterPro" id="IPR031311">
    <property type="entry name" value="CHIT_BIND_RR_consensus"/>
</dbReference>
<dbReference type="GO" id="GO:0031012">
    <property type="term" value="C:extracellular matrix"/>
    <property type="evidence" value="ECO:0007669"/>
    <property type="project" value="TreeGrafter"/>
</dbReference>
<proteinExistence type="predicted"/>
<dbReference type="GO" id="GO:0005615">
    <property type="term" value="C:extracellular space"/>
    <property type="evidence" value="ECO:0007669"/>
    <property type="project" value="TreeGrafter"/>
</dbReference>
<feature type="signal peptide" evidence="4">
    <location>
        <begin position="1"/>
        <end position="20"/>
    </location>
</feature>
<dbReference type="InterPro" id="IPR000618">
    <property type="entry name" value="Insect_cuticle"/>
</dbReference>
<evidence type="ECO:0000256" key="3">
    <source>
        <dbReference type="PROSITE-ProRule" id="PRU00497"/>
    </source>
</evidence>
<dbReference type="FunCoup" id="A0A5N4ASP8">
    <property type="interactions" value="57"/>
</dbReference>
<dbReference type="AlphaFoldDB" id="A0A5N4ASP8"/>
<name>A0A5N4ASP8_PHOPY</name>
<accession>A0A5N4ASP8</accession>
<evidence type="ECO:0000256" key="4">
    <source>
        <dbReference type="SAM" id="SignalP"/>
    </source>
</evidence>
<comment type="caution">
    <text evidence="5">The sequence shown here is derived from an EMBL/GenBank/DDBJ whole genome shotgun (WGS) entry which is preliminary data.</text>
</comment>
<dbReference type="PANTHER" id="PTHR12236:SF94">
    <property type="entry name" value="CCP84AA-RELATED"/>
    <property type="match status" value="1"/>
</dbReference>
<reference evidence="5 6" key="1">
    <citation type="journal article" date="2018" name="Elife">
        <title>Firefly genomes illuminate parallel origins of bioluminescence in beetles.</title>
        <authorList>
            <person name="Fallon T.R."/>
            <person name="Lower S.E."/>
            <person name="Chang C.H."/>
            <person name="Bessho-Uehara M."/>
            <person name="Martin G.J."/>
            <person name="Bewick A.J."/>
            <person name="Behringer M."/>
            <person name="Debat H.J."/>
            <person name="Wong I."/>
            <person name="Day J.C."/>
            <person name="Suvorov A."/>
            <person name="Silva C.J."/>
            <person name="Stanger-Hall K.F."/>
            <person name="Hall D.W."/>
            <person name="Schmitz R.J."/>
            <person name="Nelson D.R."/>
            <person name="Lewis S.M."/>
            <person name="Shigenobu S."/>
            <person name="Bybee S.M."/>
            <person name="Larracuente A.M."/>
            <person name="Oba Y."/>
            <person name="Weng J.K."/>
        </authorList>
    </citation>
    <scope>NUCLEOTIDE SEQUENCE [LARGE SCALE GENOMIC DNA]</scope>
    <source>
        <strain evidence="5">1611_PpyrPB1</strain>
        <tissue evidence="5">Whole body</tissue>
    </source>
</reference>
<evidence type="ECO:0000313" key="5">
    <source>
        <dbReference type="EMBL" id="KAB0800260.1"/>
    </source>
</evidence>
<gene>
    <name evidence="5" type="ORF">PPYR_06000</name>
</gene>
<dbReference type="PRINTS" id="PR00947">
    <property type="entry name" value="CUTICLE"/>
</dbReference>
<evidence type="ECO:0000313" key="6">
    <source>
        <dbReference type="Proteomes" id="UP000327044"/>
    </source>
</evidence>
<protein>
    <submittedName>
        <fullName evidence="5">Uncharacterized protein</fullName>
    </submittedName>
</protein>
<keyword evidence="4" id="KW-0732">Signal</keyword>
<feature type="chain" id="PRO_5024386721" evidence="4">
    <location>
        <begin position="21"/>
        <end position="149"/>
    </location>
</feature>
<dbReference type="PANTHER" id="PTHR12236">
    <property type="entry name" value="STRUCTURAL CONTITUENT OF CUTICLE"/>
    <property type="match status" value="1"/>
</dbReference>
<dbReference type="Proteomes" id="UP000327044">
    <property type="component" value="Unassembled WGS sequence"/>
</dbReference>
<dbReference type="InParanoid" id="A0A5N4ASP8"/>
<dbReference type="InterPro" id="IPR051217">
    <property type="entry name" value="Insect_Cuticle_Struc_Prot"/>
</dbReference>
<evidence type="ECO:0000256" key="2">
    <source>
        <dbReference type="ARBA" id="ARBA00022737"/>
    </source>
</evidence>
<dbReference type="EMBL" id="VVIM01000004">
    <property type="protein sequence ID" value="KAB0800260.1"/>
    <property type="molecule type" value="Genomic_DNA"/>
</dbReference>
<organism evidence="5 6">
    <name type="scientific">Photinus pyralis</name>
    <name type="common">Common eastern firefly</name>
    <name type="synonym">Lampyris pyralis</name>
    <dbReference type="NCBI Taxonomy" id="7054"/>
    <lineage>
        <taxon>Eukaryota</taxon>
        <taxon>Metazoa</taxon>
        <taxon>Ecdysozoa</taxon>
        <taxon>Arthropoda</taxon>
        <taxon>Hexapoda</taxon>
        <taxon>Insecta</taxon>
        <taxon>Pterygota</taxon>
        <taxon>Neoptera</taxon>
        <taxon>Endopterygota</taxon>
        <taxon>Coleoptera</taxon>
        <taxon>Polyphaga</taxon>
        <taxon>Elateriformia</taxon>
        <taxon>Elateroidea</taxon>
        <taxon>Lampyridae</taxon>
        <taxon>Lampyrinae</taxon>
        <taxon>Photinus</taxon>
    </lineage>
</organism>